<dbReference type="FunFam" id="3.40.50.2020:FF:000001">
    <property type="entry name" value="Ribose-phosphate pyrophosphokinase"/>
    <property type="match status" value="1"/>
</dbReference>
<gene>
    <name evidence="12" type="primary">prs</name>
    <name evidence="14" type="ORF">BHC46_01425</name>
    <name evidence="15" type="ORF">BHC48_04960</name>
</gene>
<dbReference type="CDD" id="cd06223">
    <property type="entry name" value="PRTases_typeI"/>
    <property type="match status" value="1"/>
</dbReference>
<dbReference type="EC" id="2.7.6.1" evidence="12"/>
<evidence type="ECO:0000256" key="1">
    <source>
        <dbReference type="ARBA" id="ARBA00004996"/>
    </source>
</evidence>
<dbReference type="Pfam" id="PF14572">
    <property type="entry name" value="Pribosyl_synth"/>
    <property type="match status" value="1"/>
</dbReference>
<dbReference type="InterPro" id="IPR000836">
    <property type="entry name" value="PRTase_dom"/>
</dbReference>
<name>A0A066TAG0_9NEIS</name>
<keyword evidence="8 12" id="KW-0460">Magnesium</keyword>
<dbReference type="GO" id="GO:0016301">
    <property type="term" value="F:kinase activity"/>
    <property type="evidence" value="ECO:0007669"/>
    <property type="project" value="UniProtKB-KW"/>
</dbReference>
<keyword evidence="12" id="KW-0963">Cytoplasm</keyword>
<feature type="binding site" evidence="12">
    <location>
        <begin position="246"/>
        <end position="250"/>
    </location>
    <ligand>
        <name>D-ribose 5-phosphate</name>
        <dbReference type="ChEBI" id="CHEBI:78346"/>
    </ligand>
</feature>
<comment type="caution">
    <text evidence="15">The sequence shown here is derived from an EMBL/GenBank/DDBJ whole genome shotgun (WGS) entry which is preliminary data.</text>
</comment>
<comment type="function">
    <text evidence="10 12">Involved in the biosynthesis of the central metabolite phospho-alpha-D-ribosyl-1-pyrophosphate (PRPP) via the transfer of pyrophosphoryl group from ATP to 1-hydroxyl of ribose-5-phosphate (Rib-5-P).</text>
</comment>
<evidence type="ECO:0000313" key="14">
    <source>
        <dbReference type="EMBL" id="PIT49287.1"/>
    </source>
</evidence>
<evidence type="ECO:0000256" key="3">
    <source>
        <dbReference type="ARBA" id="ARBA00022723"/>
    </source>
</evidence>
<evidence type="ECO:0000256" key="9">
    <source>
        <dbReference type="ARBA" id="ARBA00049535"/>
    </source>
</evidence>
<evidence type="ECO:0000313" key="15">
    <source>
        <dbReference type="EMBL" id="PIT50659.1"/>
    </source>
</evidence>
<evidence type="ECO:0000256" key="11">
    <source>
        <dbReference type="ARBA" id="ARBA00061444"/>
    </source>
</evidence>
<dbReference type="Gene3D" id="3.40.50.2020">
    <property type="match status" value="2"/>
</dbReference>
<dbReference type="PANTHER" id="PTHR10210:SF41">
    <property type="entry name" value="RIBOSE-PHOSPHATE PYROPHOSPHOKINASE 1, CHLOROPLASTIC"/>
    <property type="match status" value="1"/>
</dbReference>
<evidence type="ECO:0000256" key="8">
    <source>
        <dbReference type="ARBA" id="ARBA00022842"/>
    </source>
</evidence>
<organism evidence="15 17">
    <name type="scientific">Snodgrassella alvi</name>
    <dbReference type="NCBI Taxonomy" id="1196083"/>
    <lineage>
        <taxon>Bacteria</taxon>
        <taxon>Pseudomonadati</taxon>
        <taxon>Pseudomonadota</taxon>
        <taxon>Betaproteobacteria</taxon>
        <taxon>Neisseriales</taxon>
        <taxon>Neisseriaceae</taxon>
        <taxon>Snodgrassella</taxon>
    </lineage>
</organism>
<dbReference type="eggNOG" id="COG0462">
    <property type="taxonomic scope" value="Bacteria"/>
</dbReference>
<evidence type="ECO:0000313" key="17">
    <source>
        <dbReference type="Proteomes" id="UP000231484"/>
    </source>
</evidence>
<dbReference type="InterPro" id="IPR037515">
    <property type="entry name" value="Rib-P_diPkinase_bac"/>
</dbReference>
<dbReference type="SMART" id="SM01400">
    <property type="entry name" value="Pribosyltran_N"/>
    <property type="match status" value="1"/>
</dbReference>
<dbReference type="Proteomes" id="UP000231484">
    <property type="component" value="Unassembled WGS sequence"/>
</dbReference>
<dbReference type="InterPro" id="IPR005946">
    <property type="entry name" value="Rib-P_diPkinase"/>
</dbReference>
<keyword evidence="6 12" id="KW-0418">Kinase</keyword>
<keyword evidence="5 12" id="KW-0547">Nucleotide-binding</keyword>
<dbReference type="NCBIfam" id="NF002320">
    <property type="entry name" value="PRK01259.1"/>
    <property type="match status" value="1"/>
</dbReference>
<evidence type="ECO:0000256" key="7">
    <source>
        <dbReference type="ARBA" id="ARBA00022840"/>
    </source>
</evidence>
<dbReference type="EMBL" id="MEIQ01000033">
    <property type="protein sequence ID" value="PIT50659.1"/>
    <property type="molecule type" value="Genomic_DNA"/>
</dbReference>
<dbReference type="PROSITE" id="PS00114">
    <property type="entry name" value="PRPP_SYNTHASE"/>
    <property type="match status" value="1"/>
</dbReference>
<proteinExistence type="inferred from homology"/>
<comment type="subunit">
    <text evidence="12">Homohexamer.</text>
</comment>
<dbReference type="GO" id="GO:0002189">
    <property type="term" value="C:ribose phosphate diphosphokinase complex"/>
    <property type="evidence" value="ECO:0007669"/>
    <property type="project" value="TreeGrafter"/>
</dbReference>
<dbReference type="GO" id="GO:0005737">
    <property type="term" value="C:cytoplasm"/>
    <property type="evidence" value="ECO:0007669"/>
    <property type="project" value="UniProtKB-SubCell"/>
</dbReference>
<dbReference type="GO" id="GO:0004749">
    <property type="term" value="F:ribose phosphate diphosphokinase activity"/>
    <property type="evidence" value="ECO:0007669"/>
    <property type="project" value="UniProtKB-UniRule"/>
</dbReference>
<accession>A0A066TAG0</accession>
<feature type="domain" description="Ribose-phosphate pyrophosphokinase N-terminal" evidence="13">
    <location>
        <begin position="27"/>
        <end position="144"/>
    </location>
</feature>
<dbReference type="GO" id="GO:0009156">
    <property type="term" value="P:ribonucleoside monophosphate biosynthetic process"/>
    <property type="evidence" value="ECO:0007669"/>
    <property type="project" value="InterPro"/>
</dbReference>
<dbReference type="SUPFAM" id="SSF53271">
    <property type="entry name" value="PRTase-like"/>
    <property type="match status" value="1"/>
</dbReference>
<evidence type="ECO:0000259" key="13">
    <source>
        <dbReference type="Pfam" id="PF13793"/>
    </source>
</evidence>
<evidence type="ECO:0000256" key="6">
    <source>
        <dbReference type="ARBA" id="ARBA00022777"/>
    </source>
</evidence>
<dbReference type="UniPathway" id="UPA00087">
    <property type="reaction ID" value="UER00172"/>
</dbReference>
<dbReference type="InterPro" id="IPR000842">
    <property type="entry name" value="PRib_PP_synth_CS"/>
</dbReference>
<comment type="catalytic activity">
    <reaction evidence="9 12">
        <text>D-ribose 5-phosphate + ATP = 5-phospho-alpha-D-ribose 1-diphosphate + AMP + H(+)</text>
        <dbReference type="Rhea" id="RHEA:15609"/>
        <dbReference type="ChEBI" id="CHEBI:15378"/>
        <dbReference type="ChEBI" id="CHEBI:30616"/>
        <dbReference type="ChEBI" id="CHEBI:58017"/>
        <dbReference type="ChEBI" id="CHEBI:78346"/>
        <dbReference type="ChEBI" id="CHEBI:456215"/>
        <dbReference type="EC" id="2.7.6.1"/>
    </reaction>
</comment>
<keyword evidence="4 12" id="KW-0545">Nucleotide biosynthesis</keyword>
<dbReference type="InterPro" id="IPR029099">
    <property type="entry name" value="Pribosyltran_N"/>
</dbReference>
<dbReference type="PANTHER" id="PTHR10210">
    <property type="entry name" value="RIBOSE-PHOSPHATE DIPHOSPHOKINASE FAMILY MEMBER"/>
    <property type="match status" value="1"/>
</dbReference>
<evidence type="ECO:0000256" key="10">
    <source>
        <dbReference type="ARBA" id="ARBA00054914"/>
    </source>
</evidence>
<evidence type="ECO:0000313" key="16">
    <source>
        <dbReference type="Proteomes" id="UP000229970"/>
    </source>
</evidence>
<reference evidence="16 17" key="1">
    <citation type="journal article" date="2017" name="MBio">
        <title>Type VI secretion-mediated competition in the bee gut microbiome.</title>
        <authorList>
            <person name="Steele M.I."/>
            <person name="Kwong W.K."/>
            <person name="Powell J.E."/>
            <person name="Whiteley M."/>
            <person name="Moran N.A."/>
        </authorList>
    </citation>
    <scope>NUCLEOTIDE SEQUENCE [LARGE SCALE GENOMIC DNA]</scope>
    <source>
        <strain evidence="15 17">Occ4-2</strain>
        <strain evidence="14 16">Ruf1-X</strain>
    </source>
</reference>
<comment type="subcellular location">
    <subcellularLocation>
        <location evidence="12">Cytoplasm</location>
    </subcellularLocation>
</comment>
<dbReference type="HAMAP" id="MF_00583_B">
    <property type="entry name" value="RibP_PPkinase_B"/>
    <property type="match status" value="1"/>
</dbReference>
<keyword evidence="3 12" id="KW-0479">Metal-binding</keyword>
<feature type="active site" evidence="12">
    <location>
        <position position="216"/>
    </location>
</feature>
<feature type="binding site" evidence="12">
    <location>
        <begin position="119"/>
        <end position="120"/>
    </location>
    <ligand>
        <name>ATP</name>
        <dbReference type="ChEBI" id="CHEBI:30616"/>
    </ligand>
</feature>
<comment type="pathway">
    <text evidence="1 12">Metabolic intermediate biosynthesis; 5-phospho-alpha-D-ribose 1-diphosphate biosynthesis; 5-phospho-alpha-D-ribose 1-diphosphate from D-ribose 5-phosphate (route I): step 1/1.</text>
</comment>
<feature type="binding site" evidence="12">
    <location>
        <position position="242"/>
    </location>
    <ligand>
        <name>D-ribose 5-phosphate</name>
        <dbReference type="ChEBI" id="CHEBI:78346"/>
    </ligand>
</feature>
<dbReference type="GO" id="GO:0000287">
    <property type="term" value="F:magnesium ion binding"/>
    <property type="evidence" value="ECO:0007669"/>
    <property type="project" value="UniProtKB-UniRule"/>
</dbReference>
<feature type="binding site" evidence="12">
    <location>
        <position position="218"/>
    </location>
    <ligand>
        <name>D-ribose 5-phosphate</name>
        <dbReference type="ChEBI" id="CHEBI:78346"/>
    </ligand>
</feature>
<comment type="similarity">
    <text evidence="11 12">Belongs to the ribose-phosphate pyrophosphokinase family. Class I subfamily.</text>
</comment>
<dbReference type="AlphaFoldDB" id="A0A066TAG0"/>
<dbReference type="Proteomes" id="UP000229970">
    <property type="component" value="Unassembled WGS sequence"/>
</dbReference>
<dbReference type="Pfam" id="PF13793">
    <property type="entry name" value="Pribosyltran_N"/>
    <property type="match status" value="1"/>
</dbReference>
<evidence type="ECO:0000256" key="5">
    <source>
        <dbReference type="ARBA" id="ARBA00022741"/>
    </source>
</evidence>
<dbReference type="InterPro" id="IPR029057">
    <property type="entry name" value="PRTase-like"/>
</dbReference>
<feature type="binding site" evidence="12">
    <location>
        <begin position="60"/>
        <end position="62"/>
    </location>
    <ligand>
        <name>ATP</name>
        <dbReference type="ChEBI" id="CHEBI:30616"/>
    </ligand>
</feature>
<feature type="binding site" evidence="12">
    <location>
        <position position="154"/>
    </location>
    <ligand>
        <name>Mg(2+)</name>
        <dbReference type="ChEBI" id="CHEBI:18420"/>
    </ligand>
</feature>
<evidence type="ECO:0000256" key="2">
    <source>
        <dbReference type="ARBA" id="ARBA00022679"/>
    </source>
</evidence>
<sequence length="348" mass="37943">MFNLPHTNQTKPKQDSGTTEMAAYDSLMVFTGNANPELANNVARHLDISLGRASVGKFSDGEIAIELLENVRGRDVFIVQPTCAPTNDNLMEILTMADALKRASAGRITAAIPYFGYARQDRRPRSVRVPISAKLVANMLYSAGIDRVLTVDLHADQIQGFFDIPVDNIYATPILVHDIEKQRIDNLTVVSPDIGGVVRARAVAKTLGTDLAIIDKRRPKANVAEVMNIIGEIQNRTCLIIDDMIDTANTLCKAASALKERGAERVLAYATHPVFSGAAIERIASSEIDQVVVTDTIPLSEAAQKCERIRQVSISGLLAETVRRISNEESVSYLFNEDVAIPGAMFLP</sequence>
<evidence type="ECO:0000256" key="12">
    <source>
        <dbReference type="HAMAP-Rule" id="MF_00583"/>
    </source>
</evidence>
<evidence type="ECO:0000256" key="4">
    <source>
        <dbReference type="ARBA" id="ARBA00022727"/>
    </source>
</evidence>
<keyword evidence="7 12" id="KW-0067">ATP-binding</keyword>
<dbReference type="GO" id="GO:0006164">
    <property type="term" value="P:purine nucleotide biosynthetic process"/>
    <property type="evidence" value="ECO:0007669"/>
    <property type="project" value="TreeGrafter"/>
</dbReference>
<comment type="cofactor">
    <cofactor evidence="12">
        <name>Mg(2+)</name>
        <dbReference type="ChEBI" id="CHEBI:18420"/>
    </cofactor>
    <text evidence="12">Binds 2 Mg(2+) ions per subunit.</text>
</comment>
<dbReference type="GO" id="GO:0005524">
    <property type="term" value="F:ATP binding"/>
    <property type="evidence" value="ECO:0007669"/>
    <property type="project" value="UniProtKB-KW"/>
</dbReference>
<keyword evidence="2 12" id="KW-0808">Transferase</keyword>
<dbReference type="EMBL" id="MEIP01000010">
    <property type="protein sequence ID" value="PIT49287.1"/>
    <property type="molecule type" value="Genomic_DNA"/>
</dbReference>
<protein>
    <recommendedName>
        <fullName evidence="12">Ribose-phosphate pyrophosphokinase</fullName>
        <shortName evidence="12">RPPK</shortName>
        <ecNumber evidence="12">2.7.6.1</ecNumber>
    </recommendedName>
    <alternativeName>
        <fullName evidence="12">5-phospho-D-ribosyl alpha-1-diphosphate synthase</fullName>
    </alternativeName>
    <alternativeName>
        <fullName evidence="12">Phosphoribosyl diphosphate synthase</fullName>
    </alternativeName>
    <alternativeName>
        <fullName evidence="12">Phosphoribosyl pyrophosphate synthase</fullName>
        <shortName evidence="12">P-Rib-PP synthase</shortName>
        <shortName evidence="12">PRPP synthase</shortName>
        <shortName evidence="12">PRPPase</shortName>
    </alternativeName>
</protein>
<dbReference type="GO" id="GO:0006015">
    <property type="term" value="P:5-phosphoribose 1-diphosphate biosynthetic process"/>
    <property type="evidence" value="ECO:0007669"/>
    <property type="project" value="UniProtKB-UniRule"/>
</dbReference>
<feature type="binding site" evidence="12">
    <location>
        <position position="193"/>
    </location>
    <ligand>
        <name>Mg(2+)</name>
        <dbReference type="ChEBI" id="CHEBI:18420"/>
    </ligand>
</feature>
<dbReference type="NCBIfam" id="TIGR01251">
    <property type="entry name" value="ribP_PPkin"/>
    <property type="match status" value="1"/>
</dbReference>